<sequence>MYTHLFATAAGRKGCILLFLTFLCMQNLRAQTWAFQTGSNLTTFDFTNSAGQVVSGIKSGSGNLYGIQFQQKLVDTTALLLTSSPWAIYFNQHPTLGKLLGKFQWALGIQYNQYNAVGDAVNVAFSYQTDYLGFRPSLQFNQPIYKNLSLQAAGILQVNQLLHGNQWVNNRFLDLKQDPQFNGIQMMAGFQLGVQQMISEGLSLSLSYQQMSTMQAGEVQGTHLILRPKSFVFGIIFQPKNK</sequence>
<accession>A0ABW6D075</accession>
<organism evidence="1 2">
    <name type="scientific">Aquirufa echingensis</name>
    <dbReference type="NCBI Taxonomy" id="3096516"/>
    <lineage>
        <taxon>Bacteria</taxon>
        <taxon>Pseudomonadati</taxon>
        <taxon>Bacteroidota</taxon>
        <taxon>Cytophagia</taxon>
        <taxon>Cytophagales</taxon>
        <taxon>Flectobacillaceae</taxon>
        <taxon>Aquirufa</taxon>
    </lineage>
</organism>
<evidence type="ECO:0000313" key="2">
    <source>
        <dbReference type="Proteomes" id="UP001598114"/>
    </source>
</evidence>
<keyword evidence="2" id="KW-1185">Reference proteome</keyword>
<protein>
    <recommendedName>
        <fullName evidence="3">Outer membrane protein beta-barrel domain-containing protein</fullName>
    </recommendedName>
</protein>
<dbReference type="EMBL" id="JBBKYA010000002">
    <property type="protein sequence ID" value="MFD3275216.1"/>
    <property type="molecule type" value="Genomic_DNA"/>
</dbReference>
<comment type="caution">
    <text evidence="1">The sequence shown here is derived from an EMBL/GenBank/DDBJ whole genome shotgun (WGS) entry which is preliminary data.</text>
</comment>
<evidence type="ECO:0000313" key="1">
    <source>
        <dbReference type="EMBL" id="MFD3275216.1"/>
    </source>
</evidence>
<name>A0ABW6D075_9BACT</name>
<dbReference type="RefSeq" id="WP_377975011.1">
    <property type="nucleotide sequence ID" value="NZ_JBBKYA010000002.1"/>
</dbReference>
<gene>
    <name evidence="1" type="ORF">SKC38_03140</name>
</gene>
<dbReference type="Proteomes" id="UP001598114">
    <property type="component" value="Unassembled WGS sequence"/>
</dbReference>
<proteinExistence type="predicted"/>
<evidence type="ECO:0008006" key="3">
    <source>
        <dbReference type="Google" id="ProtNLM"/>
    </source>
</evidence>
<reference evidence="1 2" key="1">
    <citation type="submission" date="2024-03" db="EMBL/GenBank/DDBJ databases">
        <title>Aquirufa genome sequencing.</title>
        <authorList>
            <person name="Pitt A."/>
            <person name="Hahn M.W."/>
        </authorList>
    </citation>
    <scope>NUCLEOTIDE SEQUENCE [LARGE SCALE GENOMIC DNA]</scope>
    <source>
        <strain evidence="1 2">PLAD-142S6K</strain>
    </source>
</reference>